<gene>
    <name evidence="2" type="ORF">SAMN05216189_106021</name>
    <name evidence="3" type="ORF">SAMN06295949_14913</name>
</gene>
<proteinExistence type="predicted"/>
<dbReference type="AlphaFoldDB" id="A0A239NIW8"/>
<dbReference type="InterPro" id="IPR035616">
    <property type="entry name" value="MvaT_DBD"/>
</dbReference>
<feature type="domain" description="MvaT DNA-binding" evidence="1">
    <location>
        <begin position="83"/>
        <end position="119"/>
    </location>
</feature>
<reference evidence="3 4" key="2">
    <citation type="submission" date="2017-06" db="EMBL/GenBank/DDBJ databases">
        <authorList>
            <person name="Varghese N."/>
            <person name="Submissions S."/>
        </authorList>
    </citation>
    <scope>NUCLEOTIDE SEQUENCE [LARGE SCALE GENOMIC DNA]</scope>
    <source>
        <strain evidence="3 4">RLD-1</strain>
    </source>
</reference>
<dbReference type="EMBL" id="FNEC01000060">
    <property type="protein sequence ID" value="SDK96273.1"/>
    <property type="molecule type" value="Genomic_DNA"/>
</dbReference>
<evidence type="ECO:0000313" key="4">
    <source>
        <dbReference type="Proteomes" id="UP000198309"/>
    </source>
</evidence>
<keyword evidence="4" id="KW-1185">Reference proteome</keyword>
<dbReference type="NCBIfam" id="NF041859">
    <property type="entry name" value="silencer_MvaTU"/>
    <property type="match status" value="1"/>
</dbReference>
<reference evidence="2 5" key="1">
    <citation type="submission" date="2016-10" db="EMBL/GenBank/DDBJ databases">
        <authorList>
            <person name="de Groot N.N."/>
        </authorList>
    </citation>
    <scope>NUCLEOTIDE SEQUENCE [LARGE SCALE GENOMIC DNA]</scope>
    <source>
        <strain evidence="2 5">CCM 7361</strain>
    </source>
</reference>
<accession>A0A239NIW8</accession>
<organism evidence="2 5">
    <name type="scientific">Pseudomonas delhiensis</name>
    <dbReference type="NCBI Taxonomy" id="366289"/>
    <lineage>
        <taxon>Bacteria</taxon>
        <taxon>Pseudomonadati</taxon>
        <taxon>Pseudomonadota</taxon>
        <taxon>Gammaproteobacteria</taxon>
        <taxon>Pseudomonadales</taxon>
        <taxon>Pseudomonadaceae</taxon>
        <taxon>Pseudomonas</taxon>
    </lineage>
</organism>
<evidence type="ECO:0000313" key="2">
    <source>
        <dbReference type="EMBL" id="SDK96273.1"/>
    </source>
</evidence>
<name>A0A239NIW8_9PSED</name>
<evidence type="ECO:0000259" key="1">
    <source>
        <dbReference type="Pfam" id="PF22055"/>
    </source>
</evidence>
<dbReference type="CDD" id="cd16170">
    <property type="entry name" value="MvaT_DBD"/>
    <property type="match status" value="1"/>
</dbReference>
<sequence length="122" mass="13809">MSKLAEFREAERLLKEQLALLEKLKNDSSLKKELEFKDQLQALMDEYGMNLRNVIDILDPQGTANTAAAAPAASAPRRSRQLKVYKNPHNGEVVETKGGNHKTLKAWKQQYGAETVESWLQK</sequence>
<dbReference type="RefSeq" id="WP_089394755.1">
    <property type="nucleotide sequence ID" value="NZ_FNEC01000060.1"/>
</dbReference>
<dbReference type="Proteomes" id="UP000199693">
    <property type="component" value="Unassembled WGS sequence"/>
</dbReference>
<dbReference type="Pfam" id="PF22055">
    <property type="entry name" value="MvaT_DBD"/>
    <property type="match status" value="1"/>
</dbReference>
<protein>
    <submittedName>
        <fullName evidence="2">H-NS family protein MvaT</fullName>
    </submittedName>
</protein>
<dbReference type="Proteomes" id="UP000198309">
    <property type="component" value="Unassembled WGS sequence"/>
</dbReference>
<evidence type="ECO:0000313" key="5">
    <source>
        <dbReference type="Proteomes" id="UP000199693"/>
    </source>
</evidence>
<dbReference type="EMBL" id="FZPC01000049">
    <property type="protein sequence ID" value="SNT54826.1"/>
    <property type="molecule type" value="Genomic_DNA"/>
</dbReference>
<evidence type="ECO:0000313" key="3">
    <source>
        <dbReference type="EMBL" id="SNT54826.1"/>
    </source>
</evidence>